<evidence type="ECO:0000256" key="2">
    <source>
        <dbReference type="ARBA" id="ARBA00022448"/>
    </source>
</evidence>
<feature type="transmembrane region" description="Helical" evidence="7">
    <location>
        <begin position="263"/>
        <end position="281"/>
    </location>
</feature>
<feature type="domain" description="Major facilitator superfamily (MFS) profile" evidence="8">
    <location>
        <begin position="9"/>
        <end position="399"/>
    </location>
</feature>
<feature type="transmembrane region" description="Helical" evidence="7">
    <location>
        <begin position="12"/>
        <end position="36"/>
    </location>
</feature>
<dbReference type="InterPro" id="IPR022324">
    <property type="entry name" value="Bacilysin_exporter_BacE_put"/>
</dbReference>
<feature type="transmembrane region" description="Helical" evidence="7">
    <location>
        <begin position="288"/>
        <end position="306"/>
    </location>
</feature>
<keyword evidence="2" id="KW-0813">Transport</keyword>
<keyword evidence="6 7" id="KW-0472">Membrane</keyword>
<protein>
    <submittedName>
        <fullName evidence="9">MFS transporter</fullName>
    </submittedName>
</protein>
<dbReference type="GO" id="GO:0022857">
    <property type="term" value="F:transmembrane transporter activity"/>
    <property type="evidence" value="ECO:0007669"/>
    <property type="project" value="InterPro"/>
</dbReference>
<feature type="transmembrane region" description="Helical" evidence="7">
    <location>
        <begin position="42"/>
        <end position="63"/>
    </location>
</feature>
<organism evidence="9 10">
    <name type="scientific">Gracilibacillus salitolerans</name>
    <dbReference type="NCBI Taxonomy" id="2663022"/>
    <lineage>
        <taxon>Bacteria</taxon>
        <taxon>Bacillati</taxon>
        <taxon>Bacillota</taxon>
        <taxon>Bacilli</taxon>
        <taxon>Bacillales</taxon>
        <taxon>Bacillaceae</taxon>
        <taxon>Gracilibacillus</taxon>
    </lineage>
</organism>
<accession>A0A5Q2TNQ3</accession>
<dbReference type="RefSeq" id="WP_153791387.1">
    <property type="nucleotide sequence ID" value="NZ_CP045915.1"/>
</dbReference>
<feature type="transmembrane region" description="Helical" evidence="7">
    <location>
        <begin position="312"/>
        <end position="333"/>
    </location>
</feature>
<dbReference type="CDD" id="cd06173">
    <property type="entry name" value="MFS_MefA_like"/>
    <property type="match status" value="1"/>
</dbReference>
<sequence length="409" mass="44177">MKAIFTNKNFMLLWVGLTVSRFGIRFIDLVIMWYVIQETGSALALGATVICITLPTLLFGPIAGVMADRYDKKKIMVIMDFCNGAFMFILSALLITGNLSMLLLYILVICMSIVSAFFNPASSASIPLLIEERYLTQANSLNQFSTQGSNIIGPAAAGILLAVFNNEYGLLLIAGGIAFIISAITEIWIKVPSASDGEQVDTEFIQELKEGLQFILEDKRLLMLIISGGLIINFFLAPLSVYFTIMSDSIFNVGSAGLGMLNSSLAIGALIGSLMIMFNLYKDKYKTAIAGLVMEGVGLVLIGSFMDYYVTIAAVFIIGMGTCFASIGLTTLYQTIVPKQKMGRVLSIVTVLLTISIPLGTLFGSMIISYIPMFAILLAFGIIVTLSGLSVFIIAKQDNTAIEKEAVSS</sequence>
<feature type="transmembrane region" description="Helical" evidence="7">
    <location>
        <begin position="374"/>
        <end position="395"/>
    </location>
</feature>
<dbReference type="Proteomes" id="UP000339690">
    <property type="component" value="Chromosome"/>
</dbReference>
<dbReference type="EMBL" id="CP045915">
    <property type="protein sequence ID" value="QGH34718.1"/>
    <property type="molecule type" value="Genomic_DNA"/>
</dbReference>
<comment type="subcellular location">
    <subcellularLocation>
        <location evidence="1">Cell membrane</location>
        <topology evidence="1">Multi-pass membrane protein</topology>
    </subcellularLocation>
</comment>
<evidence type="ECO:0000256" key="3">
    <source>
        <dbReference type="ARBA" id="ARBA00022475"/>
    </source>
</evidence>
<dbReference type="AlphaFoldDB" id="A0A5Q2TNQ3"/>
<dbReference type="KEGG" id="grc:GI584_12045"/>
<gene>
    <name evidence="9" type="ORF">GI584_12045</name>
</gene>
<evidence type="ECO:0000256" key="6">
    <source>
        <dbReference type="ARBA" id="ARBA00023136"/>
    </source>
</evidence>
<feature type="transmembrane region" description="Helical" evidence="7">
    <location>
        <begin position="170"/>
        <end position="189"/>
    </location>
</feature>
<keyword evidence="5 7" id="KW-1133">Transmembrane helix</keyword>
<dbReference type="PROSITE" id="PS50850">
    <property type="entry name" value="MFS"/>
    <property type="match status" value="1"/>
</dbReference>
<dbReference type="Gene3D" id="1.20.1250.20">
    <property type="entry name" value="MFS general substrate transporter like domains"/>
    <property type="match status" value="1"/>
</dbReference>
<reference evidence="9 10" key="1">
    <citation type="submission" date="2019-11" db="EMBL/GenBank/DDBJ databases">
        <title>Gracilibacillus salitolerans sp. nov., a moderate halophile isolated from a saline soil in northwest China.</title>
        <authorList>
            <person name="Gan L."/>
        </authorList>
    </citation>
    <scope>NUCLEOTIDE SEQUENCE [LARGE SCALE GENOMIC DNA]</scope>
    <source>
        <strain evidence="9 10">SCU50</strain>
    </source>
</reference>
<evidence type="ECO:0000313" key="9">
    <source>
        <dbReference type="EMBL" id="QGH34718.1"/>
    </source>
</evidence>
<evidence type="ECO:0000256" key="4">
    <source>
        <dbReference type="ARBA" id="ARBA00022692"/>
    </source>
</evidence>
<evidence type="ECO:0000256" key="1">
    <source>
        <dbReference type="ARBA" id="ARBA00004651"/>
    </source>
</evidence>
<keyword evidence="3" id="KW-1003">Cell membrane</keyword>
<dbReference type="InterPro" id="IPR020846">
    <property type="entry name" value="MFS_dom"/>
</dbReference>
<dbReference type="InterPro" id="IPR036259">
    <property type="entry name" value="MFS_trans_sf"/>
</dbReference>
<evidence type="ECO:0000256" key="7">
    <source>
        <dbReference type="SAM" id="Phobius"/>
    </source>
</evidence>
<name>A0A5Q2TNQ3_9BACI</name>
<keyword evidence="10" id="KW-1185">Reference proteome</keyword>
<dbReference type="Pfam" id="PF05977">
    <property type="entry name" value="MFS_3"/>
    <property type="match status" value="1"/>
</dbReference>
<dbReference type="SUPFAM" id="SSF103473">
    <property type="entry name" value="MFS general substrate transporter"/>
    <property type="match status" value="1"/>
</dbReference>
<proteinExistence type="predicted"/>
<feature type="transmembrane region" description="Helical" evidence="7">
    <location>
        <begin position="221"/>
        <end position="243"/>
    </location>
</feature>
<evidence type="ECO:0000313" key="10">
    <source>
        <dbReference type="Proteomes" id="UP000339690"/>
    </source>
</evidence>
<dbReference type="PANTHER" id="PTHR43266">
    <property type="entry name" value="MACROLIDE-EFFLUX PROTEIN"/>
    <property type="match status" value="1"/>
</dbReference>
<dbReference type="PRINTS" id="PR01988">
    <property type="entry name" value="EXPORTERBACE"/>
</dbReference>
<evidence type="ECO:0000256" key="5">
    <source>
        <dbReference type="ARBA" id="ARBA00022989"/>
    </source>
</evidence>
<dbReference type="PANTHER" id="PTHR43266:SF2">
    <property type="entry name" value="MAJOR FACILITATOR SUPERFAMILY (MFS) PROFILE DOMAIN-CONTAINING PROTEIN"/>
    <property type="match status" value="1"/>
</dbReference>
<dbReference type="InterPro" id="IPR010290">
    <property type="entry name" value="TM_effector"/>
</dbReference>
<dbReference type="GO" id="GO:0005886">
    <property type="term" value="C:plasma membrane"/>
    <property type="evidence" value="ECO:0007669"/>
    <property type="project" value="UniProtKB-SubCell"/>
</dbReference>
<evidence type="ECO:0000259" key="8">
    <source>
        <dbReference type="PROSITE" id="PS50850"/>
    </source>
</evidence>
<keyword evidence="4 7" id="KW-0812">Transmembrane</keyword>
<feature type="transmembrane region" description="Helical" evidence="7">
    <location>
        <begin position="345"/>
        <end position="368"/>
    </location>
</feature>